<gene>
    <name evidence="2" type="ORF">PCAL00307_LOCUS190</name>
    <name evidence="3" type="ORF">PECAL_3P25530</name>
</gene>
<evidence type="ECO:0000256" key="1">
    <source>
        <dbReference type="SAM" id="SignalP"/>
    </source>
</evidence>
<protein>
    <recommendedName>
        <fullName evidence="5">L-Fucosyltransferase</fullName>
    </recommendedName>
</protein>
<proteinExistence type="predicted"/>
<accession>A0A7S3ZJ16</accession>
<evidence type="ECO:0000313" key="4">
    <source>
        <dbReference type="Proteomes" id="UP000789595"/>
    </source>
</evidence>
<feature type="signal peptide" evidence="1">
    <location>
        <begin position="1"/>
        <end position="18"/>
    </location>
</feature>
<dbReference type="EMBL" id="HBIW01000217">
    <property type="protein sequence ID" value="CAE0684756.1"/>
    <property type="molecule type" value="Transcribed_RNA"/>
</dbReference>
<name>A0A7S3ZJ16_9STRA</name>
<dbReference type="OrthoDB" id="3226at2759"/>
<dbReference type="AlphaFoldDB" id="A0A7S3ZJ16"/>
<organism evidence="2">
    <name type="scientific">Pelagomonas calceolata</name>
    <dbReference type="NCBI Taxonomy" id="35677"/>
    <lineage>
        <taxon>Eukaryota</taxon>
        <taxon>Sar</taxon>
        <taxon>Stramenopiles</taxon>
        <taxon>Ochrophyta</taxon>
        <taxon>Pelagophyceae</taxon>
        <taxon>Pelagomonadales</taxon>
        <taxon>Pelagomonadaceae</taxon>
        <taxon>Pelagomonas</taxon>
    </lineage>
</organism>
<evidence type="ECO:0000313" key="2">
    <source>
        <dbReference type="EMBL" id="CAE0684756.1"/>
    </source>
</evidence>
<dbReference type="Proteomes" id="UP000789595">
    <property type="component" value="Unassembled WGS sequence"/>
</dbReference>
<evidence type="ECO:0000313" key="3">
    <source>
        <dbReference type="EMBL" id="CAH0372547.1"/>
    </source>
</evidence>
<dbReference type="EMBL" id="CAKKNE010000003">
    <property type="protein sequence ID" value="CAH0372547.1"/>
    <property type="molecule type" value="Genomic_DNA"/>
</dbReference>
<reference evidence="3" key="2">
    <citation type="submission" date="2021-11" db="EMBL/GenBank/DDBJ databases">
        <authorList>
            <consortium name="Genoscope - CEA"/>
            <person name="William W."/>
        </authorList>
    </citation>
    <scope>NUCLEOTIDE SEQUENCE</scope>
</reference>
<evidence type="ECO:0008006" key="5">
    <source>
        <dbReference type="Google" id="ProtNLM"/>
    </source>
</evidence>
<reference evidence="2" key="1">
    <citation type="submission" date="2021-01" db="EMBL/GenBank/DDBJ databases">
        <authorList>
            <person name="Corre E."/>
            <person name="Pelletier E."/>
            <person name="Niang G."/>
            <person name="Scheremetjew M."/>
            <person name="Finn R."/>
            <person name="Kale V."/>
            <person name="Holt S."/>
            <person name="Cochrane G."/>
            <person name="Meng A."/>
            <person name="Brown T."/>
            <person name="Cohen L."/>
        </authorList>
    </citation>
    <scope>NUCLEOTIDE SEQUENCE</scope>
    <source>
        <strain evidence="2">CCMP1756</strain>
    </source>
</reference>
<sequence length="311" mass="34324">MKRLLLIIAPSAARVTNASRCARRVVVPSSGRLGNHLFVIYACYGIARHHNLCLRATATTCAAFDFANYTDVACPGEPGLPGHAPQVHLKLSRAWWAHEDGRRVIPAEKRPRVDFQCLGYRQNARAVDAAGVVFPWKAKVAARGKALYENTTRGLGADKVVALYHRVAAGERQYQKCLPRRPFYARARRQFEQTIFPNRTVAYITSSYQFRDAAAIASVLGADVRALDDREPAVVMAALTHADAATFSWGSFSWWVARLTRGSVLYDRGLRNSTWLETSGCGALVFGGGGAGPADARRFADEHLPRDWRPV</sequence>
<keyword evidence="1" id="KW-0732">Signal</keyword>
<keyword evidence="4" id="KW-1185">Reference proteome</keyword>
<feature type="chain" id="PRO_5035594035" description="L-Fucosyltransferase" evidence="1">
    <location>
        <begin position="19"/>
        <end position="311"/>
    </location>
</feature>